<keyword evidence="4 8" id="KW-0808">Transferase</keyword>
<dbReference type="HOGENOM" id="CLU_020164_1_1_6"/>
<dbReference type="GO" id="GO:0032259">
    <property type="term" value="P:methylation"/>
    <property type="evidence" value="ECO:0007669"/>
    <property type="project" value="UniProtKB-KW"/>
</dbReference>
<sequence length="523" mass="59058">MPTLQWSGKGKAVDAVKKCKYRLLVRNEELSYGIEDTENMLIQGDNLEALRALVPTHAGRVNFIYIDPPYNTKTAFESYDDNMAHSKWLTMMYPRLELLWRLLSEDGVICISINDDEGHYLKVICDEIFGRSNFISSLVWNYEGNTDNQAKIINYHEYVHVYSKSGRIEAIDVVDPNIDKNSKLFKKEIRNTVVKNGPKNPPREVTIPAGFPANIENAIIKKENIDWPQYDKDIEIKDFKLVNEVKATSGWASRKLLESFINEGMSTPVKDTKKQDTVFELTKTGAIEGVKGRKLESKGHFVSVLRGFGTTNQMRIMLEKMGMKFSYPKPVNLVSYLAAAFCPKNGIVLDSFAGSGTTAHSILESNRVYNANRSFVCIEMREDTFNNVIIPRTKAVIDGNKDAEIEACGGGYSSYQLGKELFDEYGYVADGVCLDDLAAHIWFTETKSALKNNANSPLLGVHNGVAFYFLRGEYNQTLTTKVLQSLPEHDGPKVIYGENIRMTQTRLKEQQVTFKQIPTDIRG</sequence>
<evidence type="ECO:0000256" key="1">
    <source>
        <dbReference type="ARBA" id="ARBA00006594"/>
    </source>
</evidence>
<dbReference type="Gene3D" id="3.40.50.150">
    <property type="entry name" value="Vaccinia Virus protein VP39"/>
    <property type="match status" value="1"/>
</dbReference>
<evidence type="ECO:0000256" key="5">
    <source>
        <dbReference type="ARBA" id="ARBA00022691"/>
    </source>
</evidence>
<reference evidence="9" key="1">
    <citation type="submission" date="2012-12" db="EMBL/GenBank/DDBJ databases">
        <title>Genome Sequence of Photobacterium leiognathi lrivu.4.1.</title>
        <authorList>
            <person name="Urbanczyk H."/>
            <person name="Ogura Y."/>
            <person name="Hayashi T."/>
            <person name="Dunlap P.V."/>
        </authorList>
    </citation>
    <scope>NUCLEOTIDE SEQUENCE [LARGE SCALE GENOMIC DNA]</scope>
    <source>
        <strain evidence="9">lrivu.4.1</strain>
    </source>
</reference>
<comment type="similarity">
    <text evidence="1">Belongs to the N(4)/N(6)-methyltransferase family.</text>
</comment>
<name>A0A0U1P5J4_PHOLE</name>
<dbReference type="GO" id="GO:0003677">
    <property type="term" value="F:DNA binding"/>
    <property type="evidence" value="ECO:0007669"/>
    <property type="project" value="InterPro"/>
</dbReference>
<feature type="domain" description="DNA methylase N-4/N-6" evidence="7">
    <location>
        <begin position="61"/>
        <end position="384"/>
    </location>
</feature>
<dbReference type="RefSeq" id="WP_023932348.1">
    <property type="nucleotide sequence ID" value="NZ_DF196819.1"/>
</dbReference>
<keyword evidence="5" id="KW-0949">S-adenosyl-L-methionine</keyword>
<evidence type="ECO:0000259" key="7">
    <source>
        <dbReference type="Pfam" id="PF01555"/>
    </source>
</evidence>
<organism evidence="8 9">
    <name type="scientific">Photobacterium leiognathi lrivu.4.1</name>
    <dbReference type="NCBI Taxonomy" id="1248232"/>
    <lineage>
        <taxon>Bacteria</taxon>
        <taxon>Pseudomonadati</taxon>
        <taxon>Pseudomonadota</taxon>
        <taxon>Gammaproteobacteria</taxon>
        <taxon>Vibrionales</taxon>
        <taxon>Vibrionaceae</taxon>
        <taxon>Photobacterium</taxon>
    </lineage>
</organism>
<dbReference type="GO" id="GO:0009007">
    <property type="term" value="F:site-specific DNA-methyltransferase (adenine-specific) activity"/>
    <property type="evidence" value="ECO:0007669"/>
    <property type="project" value="UniProtKB-EC"/>
</dbReference>
<dbReference type="PROSITE" id="PS00092">
    <property type="entry name" value="N6_MTASE"/>
    <property type="match status" value="1"/>
</dbReference>
<dbReference type="GO" id="GO:0008170">
    <property type="term" value="F:N-methyltransferase activity"/>
    <property type="evidence" value="ECO:0007669"/>
    <property type="project" value="InterPro"/>
</dbReference>
<dbReference type="InterPro" id="IPR002941">
    <property type="entry name" value="DNA_methylase_N4/N6"/>
</dbReference>
<proteinExistence type="inferred from homology"/>
<dbReference type="InterPro" id="IPR029063">
    <property type="entry name" value="SAM-dependent_MTases_sf"/>
</dbReference>
<comment type="catalytic activity">
    <reaction evidence="6">
        <text>a 2'-deoxyadenosine in DNA + S-adenosyl-L-methionine = an N(6)-methyl-2'-deoxyadenosine in DNA + S-adenosyl-L-homocysteine + H(+)</text>
        <dbReference type="Rhea" id="RHEA:15197"/>
        <dbReference type="Rhea" id="RHEA-COMP:12418"/>
        <dbReference type="Rhea" id="RHEA-COMP:12419"/>
        <dbReference type="ChEBI" id="CHEBI:15378"/>
        <dbReference type="ChEBI" id="CHEBI:57856"/>
        <dbReference type="ChEBI" id="CHEBI:59789"/>
        <dbReference type="ChEBI" id="CHEBI:90615"/>
        <dbReference type="ChEBI" id="CHEBI:90616"/>
        <dbReference type="EC" id="2.1.1.72"/>
    </reaction>
</comment>
<protein>
    <recommendedName>
        <fullName evidence="2">site-specific DNA-methyltransferase (adenine-specific)</fullName>
        <ecNumber evidence="2">2.1.1.72</ecNumber>
    </recommendedName>
</protein>
<keyword evidence="3 8" id="KW-0489">Methyltransferase</keyword>
<dbReference type="EC" id="2.1.1.72" evidence="2"/>
<dbReference type="InterPro" id="IPR002052">
    <property type="entry name" value="DNA_methylase_N6_adenine_CS"/>
</dbReference>
<evidence type="ECO:0000256" key="3">
    <source>
        <dbReference type="ARBA" id="ARBA00022603"/>
    </source>
</evidence>
<accession>A0A0U1P5J4</accession>
<dbReference type="eggNOG" id="COG2189">
    <property type="taxonomic scope" value="Bacteria"/>
</dbReference>
<evidence type="ECO:0000256" key="4">
    <source>
        <dbReference type="ARBA" id="ARBA00022679"/>
    </source>
</evidence>
<evidence type="ECO:0000256" key="6">
    <source>
        <dbReference type="ARBA" id="ARBA00047942"/>
    </source>
</evidence>
<dbReference type="Pfam" id="PF01555">
    <property type="entry name" value="N6_N4_Mtase"/>
    <property type="match status" value="1"/>
</dbReference>
<evidence type="ECO:0000313" key="9">
    <source>
        <dbReference type="Proteomes" id="UP000030675"/>
    </source>
</evidence>
<dbReference type="Proteomes" id="UP000030675">
    <property type="component" value="Unassembled WGS sequence"/>
</dbReference>
<evidence type="ECO:0000256" key="2">
    <source>
        <dbReference type="ARBA" id="ARBA00011900"/>
    </source>
</evidence>
<dbReference type="EMBL" id="DF196819">
    <property type="protein sequence ID" value="GAD29829.1"/>
    <property type="molecule type" value="Genomic_DNA"/>
</dbReference>
<dbReference type="PRINTS" id="PR00506">
    <property type="entry name" value="D21N6MTFRASE"/>
</dbReference>
<dbReference type="InterPro" id="IPR002295">
    <property type="entry name" value="N4/N6-MTase_EcoPI_Mod-like"/>
</dbReference>
<evidence type="ECO:0000313" key="8">
    <source>
        <dbReference type="EMBL" id="GAD29829.1"/>
    </source>
</evidence>
<dbReference type="SUPFAM" id="SSF53335">
    <property type="entry name" value="S-adenosyl-L-methionine-dependent methyltransferases"/>
    <property type="match status" value="1"/>
</dbReference>
<dbReference type="AlphaFoldDB" id="A0A0U1P5J4"/>
<gene>
    <name evidence="8" type="ORF">PLEI_1482</name>
</gene>